<comment type="caution">
    <text evidence="2">The sequence shown here is derived from an EMBL/GenBank/DDBJ whole genome shotgun (WGS) entry which is preliminary data.</text>
</comment>
<reference evidence="2" key="1">
    <citation type="submission" date="2023-01" db="EMBL/GenBank/DDBJ databases">
        <title>Genome assembly of the deep-sea coral Lophelia pertusa.</title>
        <authorList>
            <person name="Herrera S."/>
            <person name="Cordes E."/>
        </authorList>
    </citation>
    <scope>NUCLEOTIDE SEQUENCE</scope>
    <source>
        <strain evidence="2">USNM1676648</strain>
        <tissue evidence="2">Polyp</tissue>
    </source>
</reference>
<dbReference type="Gene3D" id="3.20.20.140">
    <property type="entry name" value="Metal-dependent hydrolases"/>
    <property type="match status" value="1"/>
</dbReference>
<evidence type="ECO:0000259" key="1">
    <source>
        <dbReference type="Pfam" id="PF07969"/>
    </source>
</evidence>
<dbReference type="PANTHER" id="PTHR22642:SF2">
    <property type="entry name" value="PROTEIN LONG AFTER FAR-RED 3"/>
    <property type="match status" value="1"/>
</dbReference>
<dbReference type="Proteomes" id="UP001163046">
    <property type="component" value="Unassembled WGS sequence"/>
</dbReference>
<sequence>MGTRIWLRSSTRTGSLPWLIWSFLCLMRPWRRSKLTRTKSKDTHFSTYCVASGRNYAKMAEGDHQKAVEHIRELAKSFSDDKVIVYDNHVRGLCDGAFYSLAMQMKDGYLDGHDGEWIMEPEALLEMMKVYWMNGFQIHVHTNGDLGMETLLSIVETLSKVSPRVHHRTTVEHAGYFTEEQADKIAELGLLVSAAPYYFYTLADKYSEEGLGPVRAQAIAPMKWLFDRGVPTTFHSDFTMAPSQPLLLAWSAINRVTADGNSFRDDLKITAYQGMQAITKNAAIIMGTDDIMGTIEGGKLANFTILDENPLAVDSLHIKYIKIHAAVYKEKMRKIN</sequence>
<protein>
    <recommendedName>
        <fullName evidence="1">Amidohydrolase 3 domain-containing protein</fullName>
    </recommendedName>
</protein>
<dbReference type="OrthoDB" id="3501663at2759"/>
<proteinExistence type="predicted"/>
<dbReference type="Pfam" id="PF07969">
    <property type="entry name" value="Amidohydro_3"/>
    <property type="match status" value="1"/>
</dbReference>
<organism evidence="2 3">
    <name type="scientific">Desmophyllum pertusum</name>
    <dbReference type="NCBI Taxonomy" id="174260"/>
    <lineage>
        <taxon>Eukaryota</taxon>
        <taxon>Metazoa</taxon>
        <taxon>Cnidaria</taxon>
        <taxon>Anthozoa</taxon>
        <taxon>Hexacorallia</taxon>
        <taxon>Scleractinia</taxon>
        <taxon>Caryophylliina</taxon>
        <taxon>Caryophylliidae</taxon>
        <taxon>Desmophyllum</taxon>
    </lineage>
</organism>
<dbReference type="AlphaFoldDB" id="A0A9W9ZFV1"/>
<dbReference type="SUPFAM" id="SSF51556">
    <property type="entry name" value="Metallo-dependent hydrolases"/>
    <property type="match status" value="1"/>
</dbReference>
<keyword evidence="3" id="KW-1185">Reference proteome</keyword>
<dbReference type="EMBL" id="MU826354">
    <property type="protein sequence ID" value="KAJ7380239.1"/>
    <property type="molecule type" value="Genomic_DNA"/>
</dbReference>
<evidence type="ECO:0000313" key="2">
    <source>
        <dbReference type="EMBL" id="KAJ7380239.1"/>
    </source>
</evidence>
<gene>
    <name evidence="2" type="ORF">OS493_010954</name>
</gene>
<feature type="domain" description="Amidohydrolase 3" evidence="1">
    <location>
        <begin position="64"/>
        <end position="327"/>
    </location>
</feature>
<evidence type="ECO:0000313" key="3">
    <source>
        <dbReference type="Proteomes" id="UP001163046"/>
    </source>
</evidence>
<dbReference type="InterPro" id="IPR032466">
    <property type="entry name" value="Metal_Hydrolase"/>
</dbReference>
<dbReference type="InterPro" id="IPR013108">
    <property type="entry name" value="Amidohydro_3"/>
</dbReference>
<name>A0A9W9ZFV1_9CNID</name>
<dbReference type="PANTHER" id="PTHR22642">
    <property type="entry name" value="IMIDAZOLONEPROPIONASE"/>
    <property type="match status" value="1"/>
</dbReference>
<accession>A0A9W9ZFV1</accession>